<dbReference type="OrthoDB" id="1043025at2759"/>
<feature type="compositionally biased region" description="Polar residues" evidence="8">
    <location>
        <begin position="91"/>
        <end position="102"/>
    </location>
</feature>
<accession>J7RXI1</accession>
<dbReference type="HOGENOM" id="CLU_001999_2_0_1"/>
<evidence type="ECO:0000256" key="8">
    <source>
        <dbReference type="SAM" id="MobiDB-lite"/>
    </source>
</evidence>
<proteinExistence type="inferred from homology"/>
<feature type="region of interest" description="Disordered" evidence="8">
    <location>
        <begin position="278"/>
        <end position="307"/>
    </location>
</feature>
<dbReference type="GO" id="GO:0003779">
    <property type="term" value="F:actin binding"/>
    <property type="evidence" value="ECO:0007669"/>
    <property type="project" value="EnsemblFungi"/>
</dbReference>
<dbReference type="GO" id="GO:0005935">
    <property type="term" value="C:cellular bud neck"/>
    <property type="evidence" value="ECO:0007669"/>
    <property type="project" value="EnsemblFungi"/>
</dbReference>
<evidence type="ECO:0000256" key="7">
    <source>
        <dbReference type="PROSITE-ProRule" id="PRU10141"/>
    </source>
</evidence>
<feature type="compositionally biased region" description="Low complexity" evidence="8">
    <location>
        <begin position="174"/>
        <end position="197"/>
    </location>
</feature>
<keyword evidence="4 7" id="KW-0547">Nucleotide-binding</keyword>
<dbReference type="GO" id="GO:0005524">
    <property type="term" value="F:ATP binding"/>
    <property type="evidence" value="ECO:0007669"/>
    <property type="project" value="UniProtKB-UniRule"/>
</dbReference>
<evidence type="ECO:0000313" key="10">
    <source>
        <dbReference type="EMBL" id="CCK69792.1"/>
    </source>
</evidence>
<dbReference type="STRING" id="1071383.J7RXI1"/>
<feature type="region of interest" description="Disordered" evidence="8">
    <location>
        <begin position="1"/>
        <end position="240"/>
    </location>
</feature>
<feature type="domain" description="Protein kinase" evidence="9">
    <location>
        <begin position="1358"/>
        <end position="1636"/>
    </location>
</feature>
<dbReference type="GO" id="GO:0005938">
    <property type="term" value="C:cell cortex"/>
    <property type="evidence" value="ECO:0007669"/>
    <property type="project" value="EnsemblFungi"/>
</dbReference>
<dbReference type="PROSITE" id="PS00107">
    <property type="entry name" value="PROTEIN_KINASE_ATP"/>
    <property type="match status" value="1"/>
</dbReference>
<evidence type="ECO:0000259" key="9">
    <source>
        <dbReference type="PROSITE" id="PS50011"/>
    </source>
</evidence>
<comment type="similarity">
    <text evidence="1">Belongs to the protein kinase superfamily. STE Ser/Thr protein kinase family. MAP kinase kinase kinase subfamily.</text>
</comment>
<dbReference type="Pfam" id="PF00069">
    <property type="entry name" value="Pkinase"/>
    <property type="match status" value="1"/>
</dbReference>
<dbReference type="RefSeq" id="XP_022464038.1">
    <property type="nucleotide sequence ID" value="XM_022607442.1"/>
</dbReference>
<dbReference type="PROSITE" id="PS50011">
    <property type="entry name" value="PROTEIN_KINASE_DOM"/>
    <property type="match status" value="1"/>
</dbReference>
<evidence type="ECO:0000256" key="4">
    <source>
        <dbReference type="ARBA" id="ARBA00022741"/>
    </source>
</evidence>
<organism evidence="10 11">
    <name type="scientific">Huiozyma naganishii (strain ATCC MYA-139 / BCRC 22969 / CBS 8797 / KCTC 17520 / NBRC 10181 / NCYC 3082 / Yp74L-3)</name>
    <name type="common">Yeast</name>
    <name type="synonym">Kazachstania naganishii</name>
    <dbReference type="NCBI Taxonomy" id="1071383"/>
    <lineage>
        <taxon>Eukaryota</taxon>
        <taxon>Fungi</taxon>
        <taxon>Dikarya</taxon>
        <taxon>Ascomycota</taxon>
        <taxon>Saccharomycotina</taxon>
        <taxon>Saccharomycetes</taxon>
        <taxon>Saccharomycetales</taxon>
        <taxon>Saccharomycetaceae</taxon>
        <taxon>Huiozyma</taxon>
    </lineage>
</organism>
<reference evidence="10 11" key="1">
    <citation type="journal article" date="2011" name="Proc. Natl. Acad. Sci. U.S.A.">
        <title>Evolutionary erosion of yeast sex chromosomes by mating-type switching accidents.</title>
        <authorList>
            <person name="Gordon J.L."/>
            <person name="Armisen D."/>
            <person name="Proux-Wera E."/>
            <person name="Oheigeartaigh S.S."/>
            <person name="Byrne K.P."/>
            <person name="Wolfe K.H."/>
        </authorList>
    </citation>
    <scope>NUCLEOTIDE SEQUENCE [LARGE SCALE GENOMIC DNA]</scope>
    <source>
        <strain evidence="11">ATCC MYA-139 / BCRC 22969 / CBS 8797 / CCRC 22969 / KCTC 17520 / NBRC 10181 / NCYC 3082</strain>
    </source>
</reference>
<feature type="compositionally biased region" description="Polar residues" evidence="8">
    <location>
        <begin position="57"/>
        <end position="66"/>
    </location>
</feature>
<dbReference type="GeneID" id="34525481"/>
<dbReference type="PANTHER" id="PTHR48016">
    <property type="entry name" value="MAP KINASE KINASE KINASE SSK2-RELATED-RELATED"/>
    <property type="match status" value="1"/>
</dbReference>
<dbReference type="GO" id="GO:0071474">
    <property type="term" value="P:cellular hyperosmotic response"/>
    <property type="evidence" value="ECO:0007669"/>
    <property type="project" value="EnsemblFungi"/>
</dbReference>
<dbReference type="InterPro" id="IPR011009">
    <property type="entry name" value="Kinase-like_dom_sf"/>
</dbReference>
<dbReference type="eggNOG" id="KOG4645">
    <property type="taxonomic scope" value="Eukaryota"/>
</dbReference>
<feature type="compositionally biased region" description="Polar residues" evidence="8">
    <location>
        <begin position="229"/>
        <end position="239"/>
    </location>
</feature>
<dbReference type="InterPro" id="IPR050538">
    <property type="entry name" value="MAP_kinase_kinase_kinase"/>
</dbReference>
<dbReference type="GO" id="GO:0032956">
    <property type="term" value="P:regulation of actin cytoskeleton organization"/>
    <property type="evidence" value="ECO:0007669"/>
    <property type="project" value="EnsemblFungi"/>
</dbReference>
<dbReference type="SUPFAM" id="SSF56112">
    <property type="entry name" value="Protein kinase-like (PK-like)"/>
    <property type="match status" value="1"/>
</dbReference>
<sequence length="1656" mass="186321">MSSGDYFGFNPADQHAEQPDRDAGHPTRSQQQQQQLRLAHFNPSGSSNLDESRRSRANSATQSRSQSDTRKPMQDPVLSSPLDNFKWDVTGNKQPYPKQQIQPHHIHSLGPRSPGAPSGSNMSIMPTGASNLVRSPNATSSVSHGNAAGALNSDYLVQRHPGNSPGLQPLGGISSSAQSYHSSSSTGSSARSSRRPSVVAAGGSLSKFTAQQQQLPPIKTVGSAGRSISGPSNNGTPTGATAAISVKDKRHHDSNTTVLISPEMASSLNTLSSLTASTLAPTSSSTPKHHERSMVNKGPSSVSGAGSSVSLRSFKKQYILNEQLYLERMKNRIHDDDYYTRGIVPTNDSEEDFDLEVDDIYDIQNSSASINKANDTENFGINFFTTNDLNKDSRYYNLSIGGSENLLSISSTFLLHKLAWLKNSNPKMEQSIEEINEQLKNIQVRGNNDIIATNLGICMEELFQDPTIMERFEWQTMLINVLKGDIVRSEKTKIANENTAIGLDKERADNIWVELRAWMNGRTVEDQKKCLTLLRNSSDSVFKEVMEFKVSEDATFDEHEVAINTLLEKYFKVLTFWPNMKKMQIDKPITKTGDFNLRIETLVSWASIKLHLENEITKLAKWTRLENLNSILLEDPPDEIKETKKQFAEQIMKEKDIETIFQKKIFFPLAPWILKAKVFSIKAQKLIQELNLDMPNDRLEVLLLFPMVLLKEIISVRIAYAKKLQNPTMMMIDQMIEDFSSYIRLSVQLKSTLDNYRQGWQMELPSDPNFDKVIIEGIKYLFILLQLKILDGTTKTFRTSKEPEILLKYWDDLKNVGYYINGAGKVISVGFSKLTLRLLHRLHSYLLQEQNSPPTLKSANDGERWLTQIFENLGSMKRKLNRFTNVLTKAFQNSINYKIENYERLVNGLIETDHFLIYSGGELENNGVYLVASRELLGVTDAEIFKILDSTNIGCDLIPKLDIKNSLTIYNAIEIENDDNSTIAQSHDKDGVPYHSIETRSFSHHRGNLYSQNTHNTSQYHGLVDTKRGSNSPINAQSENEQEILDLEFELQSLGYLLVLYPSDPIIWEGKIFNLSEQTRIKFDSFFSKNPMGTMTLISEGSSYALEYQFDRFQQIAGLSASFLEKRCLLDAVENSLQRVNKAYFGCTYSMLRDYPKLVTTFKKCSPSTEVLNGIFLFCRDFGRNFLRNNIANGEKKSLIILLMVEVSVSWLKFLTDECDPSDHRTFRWCVTAMEFAMQMISGWNVLALNESQFKSLKQKISACMSLLISHFDVMGARAVEVEKMNQQLRPSTDIDDDFDVDAILQVNSELRMKTIAHLEESITRNPHQIGKVLDDTEQGNKYLSSLASSISNVSIRWQKRKYVGGGTFGSVYSAVNLDNGDILAVKEIKIQDSKAMEKIFPSVKEEMSVMEMLNHPNIIQYYGVEVHRDKVNIFMEYCEGGSLASLLEHGRIEDEMVTQVYTLELLEGLAYLHESGIVHRDIKPENILLDFNGIIKYVDFGAARKIASNETKIRTAGSGSSPGTSSSTDNLRDMIGTPMYMAPETITGSKTKGSFGVDDVWSLGCVVLEMVTGRRPWSNLDNEWAIMYHVAAGHIPQLPAKDEISEAGAKFFKRCLVYDPNKRATAVELLMDPWIVDIREVAFGTSGLDPSTETS</sequence>
<keyword evidence="11" id="KW-1185">Reference proteome</keyword>
<dbReference type="CDD" id="cd06626">
    <property type="entry name" value="STKc_MEKK4"/>
    <property type="match status" value="1"/>
</dbReference>
<feature type="binding site" evidence="7">
    <location>
        <position position="1387"/>
    </location>
    <ligand>
        <name>ATP</name>
        <dbReference type="ChEBI" id="CHEBI:30616"/>
    </ligand>
</feature>
<dbReference type="Proteomes" id="UP000006310">
    <property type="component" value="Chromosome 4"/>
</dbReference>
<keyword evidence="5" id="KW-0418">Kinase</keyword>
<dbReference type="Gene3D" id="1.10.510.10">
    <property type="entry name" value="Transferase(Phosphotransferase) domain 1"/>
    <property type="match status" value="1"/>
</dbReference>
<dbReference type="GO" id="GO:0000131">
    <property type="term" value="C:incipient cellular bud site"/>
    <property type="evidence" value="ECO:0007669"/>
    <property type="project" value="EnsemblFungi"/>
</dbReference>
<evidence type="ECO:0000256" key="1">
    <source>
        <dbReference type="ARBA" id="ARBA00006529"/>
    </source>
</evidence>
<reference evidence="11" key="2">
    <citation type="submission" date="2012-08" db="EMBL/GenBank/DDBJ databases">
        <title>Genome sequence of Kazachstania naganishii.</title>
        <authorList>
            <person name="Gordon J.L."/>
            <person name="Armisen D."/>
            <person name="Proux-Wera E."/>
            <person name="OhEigeartaigh S.S."/>
            <person name="Byrne K.P."/>
            <person name="Wolfe K.H."/>
        </authorList>
    </citation>
    <scope>NUCLEOTIDE SEQUENCE [LARGE SCALE GENOMIC DNA]</scope>
    <source>
        <strain evidence="11">ATCC MYA-139 / BCRC 22969 / CBS 8797 / CCRC 22969 / KCTC 17520 / NBRC 10181 / NCYC 3082</strain>
    </source>
</reference>
<dbReference type="EMBL" id="HE978317">
    <property type="protein sequence ID" value="CCK69792.1"/>
    <property type="molecule type" value="Genomic_DNA"/>
</dbReference>
<gene>
    <name evidence="10" type="primary">KNAG0D00390</name>
    <name evidence="10" type="ordered locus">KNAG_0D00390</name>
</gene>
<dbReference type="InterPro" id="IPR008271">
    <property type="entry name" value="Ser/Thr_kinase_AS"/>
</dbReference>
<name>J7RXI1_HUIN7</name>
<dbReference type="GO" id="GO:0007234">
    <property type="term" value="P:osmosensory signaling via phosphorelay pathway"/>
    <property type="evidence" value="ECO:0007669"/>
    <property type="project" value="EnsemblFungi"/>
</dbReference>
<dbReference type="GO" id="GO:0005934">
    <property type="term" value="C:cellular bud tip"/>
    <property type="evidence" value="ECO:0007669"/>
    <property type="project" value="EnsemblFungi"/>
</dbReference>
<dbReference type="GO" id="GO:0051403">
    <property type="term" value="P:stress-activated MAPK cascade"/>
    <property type="evidence" value="ECO:0007669"/>
    <property type="project" value="InterPro"/>
</dbReference>
<dbReference type="PROSITE" id="PS00108">
    <property type="entry name" value="PROTEIN_KINASE_ST"/>
    <property type="match status" value="1"/>
</dbReference>
<keyword evidence="2" id="KW-0723">Serine/threonine-protein kinase</keyword>
<dbReference type="InterPro" id="IPR000719">
    <property type="entry name" value="Prot_kinase_dom"/>
</dbReference>
<protein>
    <recommendedName>
        <fullName evidence="9">Protein kinase domain-containing protein</fullName>
    </recommendedName>
</protein>
<dbReference type="GO" id="GO:0004709">
    <property type="term" value="F:MAP kinase kinase kinase activity"/>
    <property type="evidence" value="ECO:0007669"/>
    <property type="project" value="EnsemblFungi"/>
</dbReference>
<evidence type="ECO:0000256" key="3">
    <source>
        <dbReference type="ARBA" id="ARBA00022679"/>
    </source>
</evidence>
<feature type="compositionally biased region" description="Polar residues" evidence="8">
    <location>
        <begin position="206"/>
        <end position="215"/>
    </location>
</feature>
<evidence type="ECO:0000256" key="6">
    <source>
        <dbReference type="ARBA" id="ARBA00022840"/>
    </source>
</evidence>
<feature type="compositionally biased region" description="Basic and acidic residues" evidence="8">
    <location>
        <begin position="14"/>
        <end position="25"/>
    </location>
</feature>
<dbReference type="InterPro" id="IPR017240">
    <property type="entry name" value="MAPKKK_Ssk2/Ssk22"/>
</dbReference>
<dbReference type="KEGG" id="kng:KNAG_0D00390"/>
<dbReference type="GO" id="GO:0005829">
    <property type="term" value="C:cytosol"/>
    <property type="evidence" value="ECO:0007669"/>
    <property type="project" value="EnsemblFungi"/>
</dbReference>
<evidence type="ECO:0000313" key="11">
    <source>
        <dbReference type="Proteomes" id="UP000006310"/>
    </source>
</evidence>
<dbReference type="PIRSF" id="PIRSF037579">
    <property type="entry name" value="MAPKKK_SSK22"/>
    <property type="match status" value="1"/>
</dbReference>
<keyword evidence="3" id="KW-0808">Transferase</keyword>
<dbReference type="SMART" id="SM00220">
    <property type="entry name" value="S_TKc"/>
    <property type="match status" value="1"/>
</dbReference>
<dbReference type="GO" id="GO:0038066">
    <property type="term" value="P:p38MAPK cascade"/>
    <property type="evidence" value="ECO:0007669"/>
    <property type="project" value="EnsemblFungi"/>
</dbReference>
<evidence type="ECO:0000256" key="5">
    <source>
        <dbReference type="ARBA" id="ARBA00022777"/>
    </source>
</evidence>
<dbReference type="InterPro" id="IPR017441">
    <property type="entry name" value="Protein_kinase_ATP_BS"/>
</dbReference>
<evidence type="ECO:0000256" key="2">
    <source>
        <dbReference type="ARBA" id="ARBA00022527"/>
    </source>
</evidence>
<dbReference type="PANTHER" id="PTHR48016:SF32">
    <property type="entry name" value="MITOGEN-ACTIVATED PROTEIN KINASE KINASE KINASE 4"/>
    <property type="match status" value="1"/>
</dbReference>
<keyword evidence="6 7" id="KW-0067">ATP-binding</keyword>
<feature type="compositionally biased region" description="Polar residues" evidence="8">
    <location>
        <begin position="118"/>
        <end position="144"/>
    </location>
</feature>
<dbReference type="OMA" id="PPCVDEN"/>